<dbReference type="Gene3D" id="1.10.10.10">
    <property type="entry name" value="Winged helix-like DNA-binding domain superfamily/Winged helix DNA-binding domain"/>
    <property type="match status" value="1"/>
</dbReference>
<dbReference type="SUPFAM" id="SSF51206">
    <property type="entry name" value="cAMP-binding domain-like"/>
    <property type="match status" value="1"/>
</dbReference>
<dbReference type="PROSITE" id="PS50042">
    <property type="entry name" value="CNMP_BINDING_3"/>
    <property type="match status" value="1"/>
</dbReference>
<dbReference type="InterPro" id="IPR050397">
    <property type="entry name" value="Env_Response_Regulators"/>
</dbReference>
<dbReference type="Proteomes" id="UP001361239">
    <property type="component" value="Unassembled WGS sequence"/>
</dbReference>
<dbReference type="InterPro" id="IPR036390">
    <property type="entry name" value="WH_DNA-bd_sf"/>
</dbReference>
<dbReference type="InterPro" id="IPR036388">
    <property type="entry name" value="WH-like_DNA-bd_sf"/>
</dbReference>
<keyword evidence="2" id="KW-0238">DNA-binding</keyword>
<sequence length="241" mass="26143">MVKPNSQLQALSKLLPETLGAELEPHARLVTLRSGQIVIGHQDRTTDVFVVLEGTLRVELYSLNGREISLADLGPGELFGEFAAIDEQPRSATVTATGACALACISAETFRRVALGTPVHADWLARRLVGRIRLQTERIFELNALAVRSRLHCELLRLSLDAGVANNEAIVTSAPTHAQLAARIGTHREAVTRELQYLQKAGIAVQQGRELRINDVNELAEIVRAAAGDVGVAHRMAQPSE</sequence>
<dbReference type="PANTHER" id="PTHR24567:SF68">
    <property type="entry name" value="DNA-BINDING TRANSCRIPTIONAL DUAL REGULATOR CRP"/>
    <property type="match status" value="1"/>
</dbReference>
<dbReference type="InterPro" id="IPR012318">
    <property type="entry name" value="HTH_CRP"/>
</dbReference>
<dbReference type="SMART" id="SM00100">
    <property type="entry name" value="cNMP"/>
    <property type="match status" value="1"/>
</dbReference>
<dbReference type="Pfam" id="PF00027">
    <property type="entry name" value="cNMP_binding"/>
    <property type="match status" value="1"/>
</dbReference>
<evidence type="ECO:0000313" key="6">
    <source>
        <dbReference type="Proteomes" id="UP001361239"/>
    </source>
</evidence>
<keyword evidence="1" id="KW-0805">Transcription regulation</keyword>
<accession>A0ABU8S0C8</accession>
<feature type="domain" description="Cyclic nucleotide-binding" evidence="4">
    <location>
        <begin position="11"/>
        <end position="113"/>
    </location>
</feature>
<protein>
    <submittedName>
        <fullName evidence="5">Crp/Fnr family transcriptional regulator</fullName>
    </submittedName>
</protein>
<comment type="caution">
    <text evidence="5">The sequence shown here is derived from an EMBL/GenBank/DDBJ whole genome shotgun (WGS) entry which is preliminary data.</text>
</comment>
<evidence type="ECO:0000259" key="4">
    <source>
        <dbReference type="PROSITE" id="PS50042"/>
    </source>
</evidence>
<dbReference type="RefSeq" id="WP_339588358.1">
    <property type="nucleotide sequence ID" value="NZ_JBBHJZ010000003.1"/>
</dbReference>
<name>A0ABU8S0C8_9SPHN</name>
<dbReference type="PANTHER" id="PTHR24567">
    <property type="entry name" value="CRP FAMILY TRANSCRIPTIONAL REGULATORY PROTEIN"/>
    <property type="match status" value="1"/>
</dbReference>
<dbReference type="Pfam" id="PF13545">
    <property type="entry name" value="HTH_Crp_2"/>
    <property type="match status" value="1"/>
</dbReference>
<reference evidence="5 6" key="1">
    <citation type="submission" date="2024-03" db="EMBL/GenBank/DDBJ databases">
        <authorList>
            <person name="Jo J.-H."/>
        </authorList>
    </citation>
    <scope>NUCLEOTIDE SEQUENCE [LARGE SCALE GENOMIC DNA]</scope>
    <source>
        <strain evidence="5 6">PS1R-30</strain>
    </source>
</reference>
<gene>
    <name evidence="5" type="ORF">WG901_17435</name>
</gene>
<organism evidence="5 6">
    <name type="scientific">Novosphingobium anseongense</name>
    <dbReference type="NCBI Taxonomy" id="3133436"/>
    <lineage>
        <taxon>Bacteria</taxon>
        <taxon>Pseudomonadati</taxon>
        <taxon>Pseudomonadota</taxon>
        <taxon>Alphaproteobacteria</taxon>
        <taxon>Sphingomonadales</taxon>
        <taxon>Sphingomonadaceae</taxon>
        <taxon>Novosphingobium</taxon>
    </lineage>
</organism>
<proteinExistence type="predicted"/>
<keyword evidence="3" id="KW-0804">Transcription</keyword>
<dbReference type="CDD" id="cd00038">
    <property type="entry name" value="CAP_ED"/>
    <property type="match status" value="1"/>
</dbReference>
<evidence type="ECO:0000256" key="2">
    <source>
        <dbReference type="ARBA" id="ARBA00023125"/>
    </source>
</evidence>
<keyword evidence="6" id="KW-1185">Reference proteome</keyword>
<dbReference type="Gene3D" id="2.60.120.10">
    <property type="entry name" value="Jelly Rolls"/>
    <property type="match status" value="1"/>
</dbReference>
<dbReference type="InterPro" id="IPR000595">
    <property type="entry name" value="cNMP-bd_dom"/>
</dbReference>
<evidence type="ECO:0000256" key="3">
    <source>
        <dbReference type="ARBA" id="ARBA00023163"/>
    </source>
</evidence>
<evidence type="ECO:0000313" key="5">
    <source>
        <dbReference type="EMBL" id="MEJ5978439.1"/>
    </source>
</evidence>
<dbReference type="SUPFAM" id="SSF46785">
    <property type="entry name" value="Winged helix' DNA-binding domain"/>
    <property type="match status" value="1"/>
</dbReference>
<evidence type="ECO:0000256" key="1">
    <source>
        <dbReference type="ARBA" id="ARBA00023015"/>
    </source>
</evidence>
<dbReference type="EMBL" id="JBBHJZ010000003">
    <property type="protein sequence ID" value="MEJ5978439.1"/>
    <property type="molecule type" value="Genomic_DNA"/>
</dbReference>
<dbReference type="InterPro" id="IPR014710">
    <property type="entry name" value="RmlC-like_jellyroll"/>
</dbReference>
<dbReference type="InterPro" id="IPR018490">
    <property type="entry name" value="cNMP-bd_dom_sf"/>
</dbReference>